<evidence type="ECO:0000313" key="2">
    <source>
        <dbReference type="Proteomes" id="UP000821845"/>
    </source>
</evidence>
<keyword evidence="2" id="KW-1185">Reference proteome</keyword>
<sequence>MAASAKGCLHPFPPRPSPGGFEQCCPAMLHGLCSRSSLARRLRFQTASPRPGAAPKTEARADLCPVAEGARVVAAPQPACSSDHPLVSTAVAGTLSDERATNGTDPPRLPLRSSMHSRNAQPDKTITHKVNFDIAIGDKDVGRVVLGLYGKVAPKTVRNFIAFAGEGYEGLKYEGIGFHRVIKDFMIQGGDVQKQEGRGSISIYGRYFDDETFALKHEGPGTLSMANAGKNTNGAQFFITTVATSWLDGHHVVFGKVIDGLDVIRKVENTKTDRNDVPVEPVIIKRSSVETLVAI</sequence>
<accession>A0ACB7TG53</accession>
<organism evidence="1 2">
    <name type="scientific">Hyalomma asiaticum</name>
    <name type="common">Tick</name>
    <dbReference type="NCBI Taxonomy" id="266040"/>
    <lineage>
        <taxon>Eukaryota</taxon>
        <taxon>Metazoa</taxon>
        <taxon>Ecdysozoa</taxon>
        <taxon>Arthropoda</taxon>
        <taxon>Chelicerata</taxon>
        <taxon>Arachnida</taxon>
        <taxon>Acari</taxon>
        <taxon>Parasitiformes</taxon>
        <taxon>Ixodida</taxon>
        <taxon>Ixodoidea</taxon>
        <taxon>Ixodidae</taxon>
        <taxon>Hyalomminae</taxon>
        <taxon>Hyalomma</taxon>
    </lineage>
</organism>
<proteinExistence type="predicted"/>
<dbReference type="EMBL" id="CM023481">
    <property type="protein sequence ID" value="KAH6946517.1"/>
    <property type="molecule type" value="Genomic_DNA"/>
</dbReference>
<name>A0ACB7TG53_HYAAI</name>
<dbReference type="Proteomes" id="UP000821845">
    <property type="component" value="Chromosome 1"/>
</dbReference>
<protein>
    <submittedName>
        <fullName evidence="1">Uncharacterized protein</fullName>
    </submittedName>
</protein>
<evidence type="ECO:0000313" key="1">
    <source>
        <dbReference type="EMBL" id="KAH6946517.1"/>
    </source>
</evidence>
<gene>
    <name evidence="1" type="ORF">HPB50_013780</name>
</gene>
<reference evidence="1" key="1">
    <citation type="submission" date="2020-05" db="EMBL/GenBank/DDBJ databases">
        <title>Large-scale comparative analyses of tick genomes elucidate their genetic diversity and vector capacities.</title>
        <authorList>
            <person name="Jia N."/>
            <person name="Wang J."/>
            <person name="Shi W."/>
            <person name="Du L."/>
            <person name="Sun Y."/>
            <person name="Zhan W."/>
            <person name="Jiang J."/>
            <person name="Wang Q."/>
            <person name="Zhang B."/>
            <person name="Ji P."/>
            <person name="Sakyi L.B."/>
            <person name="Cui X."/>
            <person name="Yuan T."/>
            <person name="Jiang B."/>
            <person name="Yang W."/>
            <person name="Lam T.T.-Y."/>
            <person name="Chang Q."/>
            <person name="Ding S."/>
            <person name="Wang X."/>
            <person name="Zhu J."/>
            <person name="Ruan X."/>
            <person name="Zhao L."/>
            <person name="Wei J."/>
            <person name="Que T."/>
            <person name="Du C."/>
            <person name="Cheng J."/>
            <person name="Dai P."/>
            <person name="Han X."/>
            <person name="Huang E."/>
            <person name="Gao Y."/>
            <person name="Liu J."/>
            <person name="Shao H."/>
            <person name="Ye R."/>
            <person name="Li L."/>
            <person name="Wei W."/>
            <person name="Wang X."/>
            <person name="Wang C."/>
            <person name="Yang T."/>
            <person name="Huo Q."/>
            <person name="Li W."/>
            <person name="Guo W."/>
            <person name="Chen H."/>
            <person name="Zhou L."/>
            <person name="Ni X."/>
            <person name="Tian J."/>
            <person name="Zhou Y."/>
            <person name="Sheng Y."/>
            <person name="Liu T."/>
            <person name="Pan Y."/>
            <person name="Xia L."/>
            <person name="Li J."/>
            <person name="Zhao F."/>
            <person name="Cao W."/>
        </authorList>
    </citation>
    <scope>NUCLEOTIDE SEQUENCE</scope>
    <source>
        <strain evidence="1">Hyas-2018</strain>
    </source>
</reference>
<comment type="caution">
    <text evidence="1">The sequence shown here is derived from an EMBL/GenBank/DDBJ whole genome shotgun (WGS) entry which is preliminary data.</text>
</comment>